<organism evidence="1 2">
    <name type="scientific">Actinokineospora alba</name>
    <dbReference type="NCBI Taxonomy" id="504798"/>
    <lineage>
        <taxon>Bacteria</taxon>
        <taxon>Bacillati</taxon>
        <taxon>Actinomycetota</taxon>
        <taxon>Actinomycetes</taxon>
        <taxon>Pseudonocardiales</taxon>
        <taxon>Pseudonocardiaceae</taxon>
        <taxon>Actinokineospora</taxon>
    </lineage>
</organism>
<dbReference type="RefSeq" id="WP_166658061.1">
    <property type="nucleotide sequence ID" value="NZ_FNDV01000002.1"/>
</dbReference>
<accession>A0A1H0N6E1</accession>
<dbReference type="Proteomes" id="UP000199651">
    <property type="component" value="Unassembled WGS sequence"/>
</dbReference>
<protein>
    <submittedName>
        <fullName evidence="1">Uncharacterized protein</fullName>
    </submittedName>
</protein>
<dbReference type="AlphaFoldDB" id="A0A1H0N6E1"/>
<evidence type="ECO:0000313" key="1">
    <source>
        <dbReference type="EMBL" id="SDO88065.1"/>
    </source>
</evidence>
<keyword evidence="2" id="KW-1185">Reference proteome</keyword>
<gene>
    <name evidence="1" type="ORF">SAMN05192558_105212</name>
</gene>
<name>A0A1H0N6E1_9PSEU</name>
<proteinExistence type="predicted"/>
<dbReference type="STRING" id="504798.SAMN05421871_102262"/>
<reference evidence="2" key="1">
    <citation type="submission" date="2016-10" db="EMBL/GenBank/DDBJ databases">
        <authorList>
            <person name="Varghese N."/>
            <person name="Submissions S."/>
        </authorList>
    </citation>
    <scope>NUCLEOTIDE SEQUENCE [LARGE SCALE GENOMIC DNA]</scope>
    <source>
        <strain evidence="2">IBRC-M 10655</strain>
    </source>
</reference>
<sequence>MAEKFTDEEFAFLRYARFGSLPERVKLEELVALNETEPAPDYSDLAYDAKERAEG</sequence>
<dbReference type="EMBL" id="FNJB01000005">
    <property type="protein sequence ID" value="SDO88065.1"/>
    <property type="molecule type" value="Genomic_DNA"/>
</dbReference>
<evidence type="ECO:0000313" key="2">
    <source>
        <dbReference type="Proteomes" id="UP000199651"/>
    </source>
</evidence>